<feature type="compositionally biased region" description="Basic and acidic residues" evidence="1">
    <location>
        <begin position="772"/>
        <end position="797"/>
    </location>
</feature>
<dbReference type="Proteomes" id="UP000649955">
    <property type="component" value="Unassembled WGS sequence"/>
</dbReference>
<name>A0ABQ3K3P7_9PSEU</name>
<feature type="compositionally biased region" description="Basic and acidic residues" evidence="1">
    <location>
        <begin position="412"/>
        <end position="422"/>
    </location>
</feature>
<evidence type="ECO:0000313" key="2">
    <source>
        <dbReference type="EMBL" id="GHG01694.1"/>
    </source>
</evidence>
<comment type="caution">
    <text evidence="2">The sequence shown here is derived from an EMBL/GenBank/DDBJ whole genome shotgun (WGS) entry which is preliminary data.</text>
</comment>
<feature type="region of interest" description="Disordered" evidence="1">
    <location>
        <begin position="444"/>
        <end position="884"/>
    </location>
</feature>
<feature type="compositionally biased region" description="Pro residues" evidence="1">
    <location>
        <begin position="389"/>
        <end position="401"/>
    </location>
</feature>
<evidence type="ECO:0000256" key="1">
    <source>
        <dbReference type="SAM" id="MobiDB-lite"/>
    </source>
</evidence>
<reference evidence="3" key="1">
    <citation type="journal article" date="2019" name="Int. J. Syst. Evol. Microbiol.">
        <title>The Global Catalogue of Microorganisms (GCM) 10K type strain sequencing project: providing services to taxonomists for standard genome sequencing and annotation.</title>
        <authorList>
            <consortium name="The Broad Institute Genomics Platform"/>
            <consortium name="The Broad Institute Genome Sequencing Center for Infectious Disease"/>
            <person name="Wu L."/>
            <person name="Ma J."/>
        </authorList>
    </citation>
    <scope>NUCLEOTIDE SEQUENCE [LARGE SCALE GENOMIC DNA]</scope>
    <source>
        <strain evidence="3">CGMCC 4.7680</strain>
    </source>
</reference>
<feature type="compositionally biased region" description="Basic and acidic residues" evidence="1">
    <location>
        <begin position="664"/>
        <end position="722"/>
    </location>
</feature>
<sequence>MEASKQHRTAPLSHSESGRSANAGGTLSAVGRLIERADALHLRAPELALVLGERAAALAEAASADEQWIRAESLVVSARVRLGMRPGTAGRAVAALRAAEHAGYGDIAARLRIDLAVCARSLGVPLTGLAALRPVLTDPVVSPVHRAAALCHLVGCLGQLGRKSELDRVLVEADKLVVGDDSLGADTQLLVRALLRVGTAAHRRRHGDLTAAADAARTGLGFLEKLDNPADDGGLVRIRLVLLLVSTLLDRGDTEMAYEIAEPMLAEPVRAAGVAPMGWLRLAVATRVHLPAGSGEAAIELVREAVASTDRHGLSAITARLWLELAQLEERFGQAEEAIACLYRSRAAEQLHARARRQACSVLAGEFGTGEPASIDLDEVLKAVPSRPVPTIGPEPAPVPDPEPRTPAWSFGREETPSRPEPRQPVWSFERPRVTADAAETMLMPAVRDEPQPVRPEPVEPRSESAGVRGPEFGESRLAERGRESGFRSESDRVRGSEFAEPRLAERGREPEFRSESAKVRGPEFGESRLAERGREPDFRSESVEVRSGRGPESRSGRGAEQEFRSESAEMRSRRGSEFAEPLATERGREPEVRSESAEVRSGRGSEFSEPRLAERGREPEFRSESPEVRSGRGSEFAEPRSTERGREPEVRSARGAEFGLSRSAERGREPDFRLEPGDGRSARGADHRPDSAEPRTGEKPPPDPQPEIRSEASERGREPGEVRTAPEAAEPGKTKFSWAALAEARLRETAAERESAPTRVTPTLPLAPEPAAEREPWASEEARPEPQPSTRHDAEHGSVAARSVLDRLGISASGGAGGRRRAEDADSPRAEEPARPELAPPPRPEDEPPSVPDYRDEAEPWLPRLRMPPSLEPMEDFGHWTPATAPFPESYARAIAEDEPPPDAGLADLLARALAEHQAGTASAAALVKQLDSQNTGRRNGHGRNGHGAEVPDSRGHGSRD</sequence>
<feature type="compositionally biased region" description="Basic and acidic residues" evidence="1">
    <location>
        <begin position="447"/>
        <end position="463"/>
    </location>
</feature>
<proteinExistence type="predicted"/>
<dbReference type="EMBL" id="BNAW01000004">
    <property type="protein sequence ID" value="GHG01694.1"/>
    <property type="molecule type" value="Genomic_DNA"/>
</dbReference>
<dbReference type="Gene3D" id="1.25.40.10">
    <property type="entry name" value="Tetratricopeptide repeat domain"/>
    <property type="match status" value="1"/>
</dbReference>
<dbReference type="RefSeq" id="WP_191307774.1">
    <property type="nucleotide sequence ID" value="NZ_BNAW01000004.1"/>
</dbReference>
<organism evidence="2 3">
    <name type="scientific">Amycolatopsis bullii</name>
    <dbReference type="NCBI Taxonomy" id="941987"/>
    <lineage>
        <taxon>Bacteria</taxon>
        <taxon>Bacillati</taxon>
        <taxon>Actinomycetota</taxon>
        <taxon>Actinomycetes</taxon>
        <taxon>Pseudonocardiales</taxon>
        <taxon>Pseudonocardiaceae</taxon>
        <taxon>Amycolatopsis</taxon>
    </lineage>
</organism>
<gene>
    <name evidence="2" type="ORF">GCM10017567_16250</name>
</gene>
<feature type="region of interest" description="Disordered" evidence="1">
    <location>
        <begin position="921"/>
        <end position="962"/>
    </location>
</feature>
<feature type="region of interest" description="Disordered" evidence="1">
    <location>
        <begin position="389"/>
        <end position="431"/>
    </location>
</feature>
<protein>
    <submittedName>
        <fullName evidence="2">Uncharacterized protein</fullName>
    </submittedName>
</protein>
<feature type="compositionally biased region" description="Basic and acidic residues" evidence="1">
    <location>
        <begin position="745"/>
        <end position="757"/>
    </location>
</feature>
<feature type="compositionally biased region" description="Basic and acidic residues" evidence="1">
    <location>
        <begin position="472"/>
        <end position="655"/>
    </location>
</feature>
<dbReference type="InterPro" id="IPR011990">
    <property type="entry name" value="TPR-like_helical_dom_sf"/>
</dbReference>
<accession>A0ABQ3K3P7</accession>
<evidence type="ECO:0000313" key="3">
    <source>
        <dbReference type="Proteomes" id="UP000649955"/>
    </source>
</evidence>
<feature type="compositionally biased region" description="Polar residues" evidence="1">
    <location>
        <begin position="12"/>
        <end position="24"/>
    </location>
</feature>
<feature type="compositionally biased region" description="Basic and acidic residues" evidence="1">
    <location>
        <begin position="951"/>
        <end position="962"/>
    </location>
</feature>
<keyword evidence="3" id="KW-1185">Reference proteome</keyword>
<feature type="region of interest" description="Disordered" evidence="1">
    <location>
        <begin position="1"/>
        <end position="24"/>
    </location>
</feature>
<feature type="compositionally biased region" description="Basic and acidic residues" evidence="1">
    <location>
        <begin position="821"/>
        <end position="836"/>
    </location>
</feature>